<proteinExistence type="predicted"/>
<sequence>MQSRLNCSFRGYASTSYHQQDVAVREVKSQVSRHLHNRKIKATSLRSKVYSQGLESIECYQIDNALFSRYKGHFRELESNSYCNETNSQALRGLVSDRVTSRHYYNYRDLATLSSSVSCMLCCGILAIFKTSLEVAFAKHDLPCCYRTNIIMRETRKSQSNEEIWVERVGEKEKKKKKRVM</sequence>
<dbReference type="EMBL" id="JXJN01028282">
    <property type="status" value="NOT_ANNOTATED_CDS"/>
    <property type="molecule type" value="Genomic_DNA"/>
</dbReference>
<organism evidence="1 2">
    <name type="scientific">Glossina palpalis gambiensis</name>
    <dbReference type="NCBI Taxonomy" id="67801"/>
    <lineage>
        <taxon>Eukaryota</taxon>
        <taxon>Metazoa</taxon>
        <taxon>Ecdysozoa</taxon>
        <taxon>Arthropoda</taxon>
        <taxon>Hexapoda</taxon>
        <taxon>Insecta</taxon>
        <taxon>Pterygota</taxon>
        <taxon>Neoptera</taxon>
        <taxon>Endopterygota</taxon>
        <taxon>Diptera</taxon>
        <taxon>Brachycera</taxon>
        <taxon>Muscomorpha</taxon>
        <taxon>Hippoboscoidea</taxon>
        <taxon>Glossinidae</taxon>
        <taxon>Glossina</taxon>
    </lineage>
</organism>
<name>A0A1B0C7E1_9MUSC</name>
<dbReference type="AlphaFoldDB" id="A0A1B0C7E1"/>
<evidence type="ECO:0000313" key="2">
    <source>
        <dbReference type="Proteomes" id="UP000092460"/>
    </source>
</evidence>
<evidence type="ECO:0000313" key="1">
    <source>
        <dbReference type="EnsemblMetazoa" id="GPPI051238-PA"/>
    </source>
</evidence>
<dbReference type="VEuPathDB" id="VectorBase:GPPI051238"/>
<protein>
    <submittedName>
        <fullName evidence="1">Uncharacterized protein</fullName>
    </submittedName>
</protein>
<reference evidence="1" key="2">
    <citation type="submission" date="2020-05" db="UniProtKB">
        <authorList>
            <consortium name="EnsemblMetazoa"/>
        </authorList>
    </citation>
    <scope>IDENTIFICATION</scope>
    <source>
        <strain evidence="1">IAEA</strain>
    </source>
</reference>
<keyword evidence="2" id="KW-1185">Reference proteome</keyword>
<dbReference type="EnsemblMetazoa" id="GPPI051238-RA">
    <property type="protein sequence ID" value="GPPI051238-PA"/>
    <property type="gene ID" value="GPPI051238"/>
</dbReference>
<reference evidence="2" key="1">
    <citation type="submission" date="2015-01" db="EMBL/GenBank/DDBJ databases">
        <authorList>
            <person name="Aksoy S."/>
            <person name="Warren W."/>
            <person name="Wilson R.K."/>
        </authorList>
    </citation>
    <scope>NUCLEOTIDE SEQUENCE [LARGE SCALE GENOMIC DNA]</scope>
    <source>
        <strain evidence="2">IAEA</strain>
    </source>
</reference>
<dbReference type="Proteomes" id="UP000092460">
    <property type="component" value="Unassembled WGS sequence"/>
</dbReference>
<accession>A0A1B0C7E1</accession>